<reference evidence="1 2" key="1">
    <citation type="submission" date="2021-06" db="EMBL/GenBank/DDBJ databases">
        <authorList>
            <person name="Sun Q."/>
            <person name="Li D."/>
        </authorList>
    </citation>
    <scope>NUCLEOTIDE SEQUENCE [LARGE SCALE GENOMIC DNA]</scope>
    <source>
        <strain evidence="1 2">MSJ-40</strain>
    </source>
</reference>
<keyword evidence="2" id="KW-1185">Reference proteome</keyword>
<evidence type="ECO:0000313" key="2">
    <source>
        <dbReference type="Proteomes" id="UP000749471"/>
    </source>
</evidence>
<accession>A0ABS6E8E5</accession>
<organism evidence="1 2">
    <name type="scientific">Tissierella simiarum</name>
    <dbReference type="NCBI Taxonomy" id="2841534"/>
    <lineage>
        <taxon>Bacteria</taxon>
        <taxon>Bacillati</taxon>
        <taxon>Bacillota</taxon>
        <taxon>Tissierellia</taxon>
        <taxon>Tissierellales</taxon>
        <taxon>Tissierellaceae</taxon>
        <taxon>Tissierella</taxon>
    </lineage>
</organism>
<dbReference type="EMBL" id="JAHLPM010000012">
    <property type="protein sequence ID" value="MBU5439184.1"/>
    <property type="molecule type" value="Genomic_DNA"/>
</dbReference>
<name>A0ABS6E8E5_9FIRM</name>
<dbReference type="RefSeq" id="WP_216520885.1">
    <property type="nucleotide sequence ID" value="NZ_JAHLPM010000012.1"/>
</dbReference>
<comment type="caution">
    <text evidence="1">The sequence shown here is derived from an EMBL/GenBank/DDBJ whole genome shotgun (WGS) entry which is preliminary data.</text>
</comment>
<gene>
    <name evidence="1" type="ORF">KQI42_14270</name>
</gene>
<evidence type="ECO:0000313" key="1">
    <source>
        <dbReference type="EMBL" id="MBU5439184.1"/>
    </source>
</evidence>
<dbReference type="Proteomes" id="UP000749471">
    <property type="component" value="Unassembled WGS sequence"/>
</dbReference>
<protein>
    <submittedName>
        <fullName evidence="1">Uncharacterized protein</fullName>
    </submittedName>
</protein>
<proteinExistence type="predicted"/>
<sequence>MESGEKLVLNLDGEDIDDDGDEIKEAIEEFIKVEIVTKYIETVTDKELEKQGLNR</sequence>